<name>A0A1N6EXZ2_9SPHN</name>
<dbReference type="InterPro" id="IPR009594">
    <property type="entry name" value="Tscrpt_reg_HTH_AraC_N"/>
</dbReference>
<evidence type="ECO:0000256" key="1">
    <source>
        <dbReference type="ARBA" id="ARBA00023015"/>
    </source>
</evidence>
<evidence type="ECO:0000313" key="5">
    <source>
        <dbReference type="Proteomes" id="UP000185192"/>
    </source>
</evidence>
<keyword evidence="2" id="KW-0804">Transcription</keyword>
<dbReference type="STRING" id="1123272.SAMN02745824_2138"/>
<gene>
    <name evidence="4" type="ORF">SAMN02745824_2138</name>
</gene>
<dbReference type="Pfam" id="PF06719">
    <property type="entry name" value="AraC_N"/>
    <property type="match status" value="1"/>
</dbReference>
<dbReference type="EMBL" id="FSQW01000002">
    <property type="protein sequence ID" value="SIN87823.1"/>
    <property type="molecule type" value="Genomic_DNA"/>
</dbReference>
<dbReference type="PANTHER" id="PTHR43436">
    <property type="entry name" value="ARAC-FAMILY TRANSCRIPTIONAL REGULATOR"/>
    <property type="match status" value="1"/>
</dbReference>
<dbReference type="GO" id="GO:0043565">
    <property type="term" value="F:sequence-specific DNA binding"/>
    <property type="evidence" value="ECO:0007669"/>
    <property type="project" value="InterPro"/>
</dbReference>
<dbReference type="InterPro" id="IPR009057">
    <property type="entry name" value="Homeodomain-like_sf"/>
</dbReference>
<dbReference type="Proteomes" id="UP000185192">
    <property type="component" value="Unassembled WGS sequence"/>
</dbReference>
<accession>A0A1N6EXZ2</accession>
<protein>
    <submittedName>
        <fullName evidence="4">AraC-type DNA-binding protein</fullName>
    </submittedName>
</protein>
<organism evidence="4 5">
    <name type="scientific">Parasphingorhabdus marina DSM 22363</name>
    <dbReference type="NCBI Taxonomy" id="1123272"/>
    <lineage>
        <taxon>Bacteria</taxon>
        <taxon>Pseudomonadati</taxon>
        <taxon>Pseudomonadota</taxon>
        <taxon>Alphaproteobacteria</taxon>
        <taxon>Sphingomonadales</taxon>
        <taxon>Sphingomonadaceae</taxon>
        <taxon>Parasphingorhabdus</taxon>
    </lineage>
</organism>
<dbReference type="AlphaFoldDB" id="A0A1N6EXZ2"/>
<dbReference type="OrthoDB" id="9802263at2"/>
<dbReference type="PROSITE" id="PS01124">
    <property type="entry name" value="HTH_ARAC_FAMILY_2"/>
    <property type="match status" value="1"/>
</dbReference>
<dbReference type="Pfam" id="PF12833">
    <property type="entry name" value="HTH_18"/>
    <property type="match status" value="1"/>
</dbReference>
<proteinExistence type="predicted"/>
<dbReference type="InterPro" id="IPR018060">
    <property type="entry name" value="HTH_AraC"/>
</dbReference>
<feature type="domain" description="HTH araC/xylS-type" evidence="3">
    <location>
        <begin position="190"/>
        <end position="288"/>
    </location>
</feature>
<dbReference type="PANTHER" id="PTHR43436:SF1">
    <property type="entry name" value="TRANSCRIPTIONAL REGULATORY PROTEIN"/>
    <property type="match status" value="1"/>
</dbReference>
<dbReference type="SUPFAM" id="SSF46689">
    <property type="entry name" value="Homeodomain-like"/>
    <property type="match status" value="2"/>
</dbReference>
<dbReference type="SMART" id="SM00342">
    <property type="entry name" value="HTH_ARAC"/>
    <property type="match status" value="1"/>
</dbReference>
<dbReference type="GO" id="GO:0003700">
    <property type="term" value="F:DNA-binding transcription factor activity"/>
    <property type="evidence" value="ECO:0007669"/>
    <property type="project" value="InterPro"/>
</dbReference>
<dbReference type="Gene3D" id="1.10.10.60">
    <property type="entry name" value="Homeodomain-like"/>
    <property type="match status" value="1"/>
</dbReference>
<keyword evidence="5" id="KW-1185">Reference proteome</keyword>
<keyword evidence="4" id="KW-0238">DNA-binding</keyword>
<dbReference type="RefSeq" id="WP_074205224.1">
    <property type="nucleotide sequence ID" value="NZ_FSQW01000002.1"/>
</dbReference>
<keyword evidence="1" id="KW-0805">Transcription regulation</keyword>
<sequence length="298" mass="33063">MEKTQELSEIINRHLAFDGIEPCALPRVKLIRSTTITPAMPTTYEPSLCLVAQGKKHVTLGHLDYVYDASQYLVASVDLPLQGSIIEASEECPYFCISLDLNVTVLSELMLEHGTGASATTSKPGIALSTVTPDLMDAAVRLLRLLDTPDDIPALAPLVEREILYRLLHGEQSEMMRHIANAESRLSQVSRAIVWIKDHYAEPFSIERLAREAGMSSSSLHEHFKAVTTYSPLQYRTRLRLQEARRIMVSDALDAASAGFKVGYESPSQFSRDYVRVFGAPPMQDAQRLRANPGFAMA</sequence>
<evidence type="ECO:0000259" key="3">
    <source>
        <dbReference type="PROSITE" id="PS01124"/>
    </source>
</evidence>
<reference evidence="5" key="1">
    <citation type="submission" date="2016-11" db="EMBL/GenBank/DDBJ databases">
        <authorList>
            <person name="Varghese N."/>
            <person name="Submissions S."/>
        </authorList>
    </citation>
    <scope>NUCLEOTIDE SEQUENCE [LARGE SCALE GENOMIC DNA]</scope>
    <source>
        <strain evidence="5">DSM 22363</strain>
    </source>
</reference>
<evidence type="ECO:0000313" key="4">
    <source>
        <dbReference type="EMBL" id="SIN87823.1"/>
    </source>
</evidence>
<evidence type="ECO:0000256" key="2">
    <source>
        <dbReference type="ARBA" id="ARBA00023163"/>
    </source>
</evidence>